<dbReference type="InterPro" id="IPR001932">
    <property type="entry name" value="PPM-type_phosphatase-like_dom"/>
</dbReference>
<evidence type="ECO:0000256" key="1">
    <source>
        <dbReference type="ARBA" id="ARBA00013081"/>
    </source>
</evidence>
<proteinExistence type="predicted"/>
<gene>
    <name evidence="8" type="ORF">U9M48_041558</name>
</gene>
<dbReference type="PANTHER" id="PTHR13832">
    <property type="entry name" value="PROTEIN PHOSPHATASE 2C"/>
    <property type="match status" value="1"/>
</dbReference>
<evidence type="ECO:0000313" key="8">
    <source>
        <dbReference type="EMBL" id="WVZ95845.1"/>
    </source>
</evidence>
<feature type="compositionally biased region" description="Low complexity" evidence="6">
    <location>
        <begin position="119"/>
        <end position="133"/>
    </location>
</feature>
<evidence type="ECO:0000256" key="6">
    <source>
        <dbReference type="SAM" id="MobiDB-lite"/>
    </source>
</evidence>
<reference evidence="8 9" key="1">
    <citation type="submission" date="2024-02" db="EMBL/GenBank/DDBJ databases">
        <title>High-quality chromosome-scale genome assembly of Pensacola bahiagrass (Paspalum notatum Flugge var. saurae).</title>
        <authorList>
            <person name="Vega J.M."/>
            <person name="Podio M."/>
            <person name="Orjuela J."/>
            <person name="Siena L.A."/>
            <person name="Pessino S.C."/>
            <person name="Combes M.C."/>
            <person name="Mariac C."/>
            <person name="Albertini E."/>
            <person name="Pupilli F."/>
            <person name="Ortiz J.P.A."/>
            <person name="Leblanc O."/>
        </authorList>
    </citation>
    <scope>NUCLEOTIDE SEQUENCE [LARGE SCALE GENOMIC DNA]</scope>
    <source>
        <strain evidence="8">R1</strain>
        <tissue evidence="8">Leaf</tissue>
    </source>
</reference>
<evidence type="ECO:0000313" key="9">
    <source>
        <dbReference type="Proteomes" id="UP001341281"/>
    </source>
</evidence>
<protein>
    <recommendedName>
        <fullName evidence="1">protein-serine/threonine phosphatase</fullName>
        <ecNumber evidence="1">3.1.3.16</ecNumber>
    </recommendedName>
</protein>
<dbReference type="CDD" id="cd00143">
    <property type="entry name" value="PP2Cc"/>
    <property type="match status" value="1"/>
</dbReference>
<sequence length="580" mass="62324">MGNRVARLAKPCFAPPDYCPAGPGVHGATSGTGQAAADDGCGSSSIGHILSFDGREGPAFAGAIHGVLLPSNQSTAGSASASSVLNDQLMSFSGSSSFDSSNSFSFRTLQPYSGRLDYSTSSPSTSATTSGVSLSRHPPRTDQQILADLYATRHRRQSSSKTSPLLAGLRRAVASALRSAGPCMSPGPTDRKRRQEVGNGAVISAAVDDGAAARVQWARGKAGEDRVHVVVSEEHGWMFVGIYDGFNGPDATDYLLAHLYAAVCRELDGVSVLAAAGEEEEGVHGVLGALARALRSTEAGYFAEAEARAAECPELAMMGSCVLVVLIKAADVYVMNVGDSRAVLAQRADAPDLSPALLATTTADDDHQDHHHHQLAAVKAEIKRQLDNVGEELAALQLTVDHSTSAYREARRIRGEHPDDPACIVNGRVKGSLKVTRAFGAGYLKEPRWNSALLEVFRVSYVGAAPYITCRPYLRHHRLGERDKFLILSSDGLYDYFTNDEVVALVDAFTARFPDEDPAKYLSHEILLRAANHAGMGFHELLEVQQGDRRRYHDDVSIIIISLEGKIWRWAKRDKRNACN</sequence>
<dbReference type="GO" id="GO:0004722">
    <property type="term" value="F:protein serine/threonine phosphatase activity"/>
    <property type="evidence" value="ECO:0007669"/>
    <property type="project" value="UniProtKB-EC"/>
</dbReference>
<comment type="catalytic activity">
    <reaction evidence="4">
        <text>O-phospho-L-seryl-[protein] + H2O = L-seryl-[protein] + phosphate</text>
        <dbReference type="Rhea" id="RHEA:20629"/>
        <dbReference type="Rhea" id="RHEA-COMP:9863"/>
        <dbReference type="Rhea" id="RHEA-COMP:11604"/>
        <dbReference type="ChEBI" id="CHEBI:15377"/>
        <dbReference type="ChEBI" id="CHEBI:29999"/>
        <dbReference type="ChEBI" id="CHEBI:43474"/>
        <dbReference type="ChEBI" id="CHEBI:83421"/>
        <dbReference type="EC" id="3.1.3.16"/>
    </reaction>
</comment>
<evidence type="ECO:0000256" key="4">
    <source>
        <dbReference type="ARBA" id="ARBA00047761"/>
    </source>
</evidence>
<dbReference type="InterPro" id="IPR015655">
    <property type="entry name" value="PP2C"/>
</dbReference>
<dbReference type="AlphaFoldDB" id="A0AAQ3XF02"/>
<dbReference type="Gene3D" id="3.60.40.10">
    <property type="entry name" value="PPM-type phosphatase domain"/>
    <property type="match status" value="1"/>
</dbReference>
<dbReference type="PANTHER" id="PTHR13832:SF351">
    <property type="entry name" value="PROTEIN PHOSPHATASE 2C 46-RELATED"/>
    <property type="match status" value="1"/>
</dbReference>
<name>A0AAQ3XF02_PASNO</name>
<dbReference type="PROSITE" id="PS51746">
    <property type="entry name" value="PPM_2"/>
    <property type="match status" value="1"/>
</dbReference>
<dbReference type="EC" id="3.1.3.16" evidence="1"/>
<dbReference type="SMART" id="SM00332">
    <property type="entry name" value="PP2Cc"/>
    <property type="match status" value="1"/>
</dbReference>
<organism evidence="8 9">
    <name type="scientific">Paspalum notatum var. saurae</name>
    <dbReference type="NCBI Taxonomy" id="547442"/>
    <lineage>
        <taxon>Eukaryota</taxon>
        <taxon>Viridiplantae</taxon>
        <taxon>Streptophyta</taxon>
        <taxon>Embryophyta</taxon>
        <taxon>Tracheophyta</taxon>
        <taxon>Spermatophyta</taxon>
        <taxon>Magnoliopsida</taxon>
        <taxon>Liliopsida</taxon>
        <taxon>Poales</taxon>
        <taxon>Poaceae</taxon>
        <taxon>PACMAD clade</taxon>
        <taxon>Panicoideae</taxon>
        <taxon>Andropogonodae</taxon>
        <taxon>Paspaleae</taxon>
        <taxon>Paspalinae</taxon>
        <taxon>Paspalum</taxon>
    </lineage>
</organism>
<dbReference type="Proteomes" id="UP001341281">
    <property type="component" value="Chromosome 10"/>
</dbReference>
<evidence type="ECO:0000259" key="7">
    <source>
        <dbReference type="PROSITE" id="PS51746"/>
    </source>
</evidence>
<keyword evidence="2" id="KW-0378">Hydrolase</keyword>
<feature type="region of interest" description="Disordered" evidence="6">
    <location>
        <begin position="115"/>
        <end position="139"/>
    </location>
</feature>
<dbReference type="InterPro" id="IPR036457">
    <property type="entry name" value="PPM-type-like_dom_sf"/>
</dbReference>
<keyword evidence="3" id="KW-0904">Protein phosphatase</keyword>
<evidence type="ECO:0000256" key="3">
    <source>
        <dbReference type="ARBA" id="ARBA00022912"/>
    </source>
</evidence>
<keyword evidence="9" id="KW-1185">Reference proteome</keyword>
<dbReference type="SUPFAM" id="SSF81606">
    <property type="entry name" value="PP2C-like"/>
    <property type="match status" value="1"/>
</dbReference>
<dbReference type="EMBL" id="CP144754">
    <property type="protein sequence ID" value="WVZ95845.1"/>
    <property type="molecule type" value="Genomic_DNA"/>
</dbReference>
<evidence type="ECO:0000256" key="5">
    <source>
        <dbReference type="ARBA" id="ARBA00048336"/>
    </source>
</evidence>
<comment type="catalytic activity">
    <reaction evidence="5">
        <text>O-phospho-L-threonyl-[protein] + H2O = L-threonyl-[protein] + phosphate</text>
        <dbReference type="Rhea" id="RHEA:47004"/>
        <dbReference type="Rhea" id="RHEA-COMP:11060"/>
        <dbReference type="Rhea" id="RHEA-COMP:11605"/>
        <dbReference type="ChEBI" id="CHEBI:15377"/>
        <dbReference type="ChEBI" id="CHEBI:30013"/>
        <dbReference type="ChEBI" id="CHEBI:43474"/>
        <dbReference type="ChEBI" id="CHEBI:61977"/>
        <dbReference type="EC" id="3.1.3.16"/>
    </reaction>
</comment>
<accession>A0AAQ3XF02</accession>
<dbReference type="Pfam" id="PF00481">
    <property type="entry name" value="PP2C"/>
    <property type="match status" value="2"/>
</dbReference>
<evidence type="ECO:0000256" key="2">
    <source>
        <dbReference type="ARBA" id="ARBA00022801"/>
    </source>
</evidence>
<feature type="domain" description="PPM-type phosphatase" evidence="7">
    <location>
        <begin position="209"/>
        <end position="563"/>
    </location>
</feature>